<evidence type="ECO:0000313" key="3">
    <source>
        <dbReference type="Proteomes" id="UP001147148"/>
    </source>
</evidence>
<keyword evidence="3" id="KW-1185">Reference proteome</keyword>
<gene>
    <name evidence="2" type="ORF">OL233_05025</name>
</gene>
<dbReference type="EMBL" id="JAPDSH010000003">
    <property type="protein sequence ID" value="MDF0479646.1"/>
    <property type="molecule type" value="Genomic_DNA"/>
</dbReference>
<proteinExistence type="predicted"/>
<name>A0ABT5X102_9ENTE</name>
<keyword evidence="1" id="KW-0472">Membrane</keyword>
<accession>A0ABT5X102</accession>
<comment type="caution">
    <text evidence="2">The sequence shown here is derived from an EMBL/GenBank/DDBJ whole genome shotgun (WGS) entry which is preliminary data.</text>
</comment>
<keyword evidence="1" id="KW-1133">Transmembrane helix</keyword>
<evidence type="ECO:0008006" key="4">
    <source>
        <dbReference type="Google" id="ProtNLM"/>
    </source>
</evidence>
<reference evidence="2" key="1">
    <citation type="submission" date="2022-10" db="EMBL/GenBank/DDBJ databases">
        <title>Vagococcus sp. isolated from poultry meat.</title>
        <authorList>
            <person name="Johansson P."/>
            <person name="Bjorkroth J."/>
        </authorList>
    </citation>
    <scope>NUCLEOTIDE SEQUENCE</scope>
    <source>
        <strain evidence="2">PNs007</strain>
    </source>
</reference>
<evidence type="ECO:0000256" key="1">
    <source>
        <dbReference type="SAM" id="Phobius"/>
    </source>
</evidence>
<protein>
    <recommendedName>
        <fullName evidence="4">Integral membrane protein</fullName>
    </recommendedName>
</protein>
<feature type="transmembrane region" description="Helical" evidence="1">
    <location>
        <begin position="9"/>
        <end position="28"/>
    </location>
</feature>
<feature type="transmembrane region" description="Helical" evidence="1">
    <location>
        <begin position="65"/>
        <end position="85"/>
    </location>
</feature>
<dbReference type="Proteomes" id="UP001147148">
    <property type="component" value="Unassembled WGS sequence"/>
</dbReference>
<feature type="transmembrane region" description="Helical" evidence="1">
    <location>
        <begin position="34"/>
        <end position="56"/>
    </location>
</feature>
<dbReference type="RefSeq" id="WP_275471279.1">
    <property type="nucleotide sequence ID" value="NZ_JAPDSH010000003.1"/>
</dbReference>
<feature type="transmembrane region" description="Helical" evidence="1">
    <location>
        <begin position="105"/>
        <end position="126"/>
    </location>
</feature>
<keyword evidence="1" id="KW-0812">Transmembrane</keyword>
<sequence length="139" mass="15804">MKNFKTNPVLWTIHLILYLVFYAILIWTMTLKGFLHTSGITLLVFPLIIFSPLVALTTYTDGKFVLARLMTSTLILASLFYSAMINLPLVYFDKQNSASVPLPTWTNWVFGVVGIVLLLIQVYLIFKLPKSTKNNSLFP</sequence>
<organism evidence="2 3">
    <name type="scientific">Vagococcus proximus</name>
    <dbReference type="NCBI Taxonomy" id="2991417"/>
    <lineage>
        <taxon>Bacteria</taxon>
        <taxon>Bacillati</taxon>
        <taxon>Bacillota</taxon>
        <taxon>Bacilli</taxon>
        <taxon>Lactobacillales</taxon>
        <taxon>Enterococcaceae</taxon>
        <taxon>Vagococcus</taxon>
    </lineage>
</organism>
<evidence type="ECO:0000313" key="2">
    <source>
        <dbReference type="EMBL" id="MDF0479646.1"/>
    </source>
</evidence>